<dbReference type="AlphaFoldDB" id="X8DIU9"/>
<sequence length="44" mass="4704">MLIFGAIDFAAALARQGAFLGYRVTVCDARPVFATAARFPTPTK</sequence>
<dbReference type="EMBL" id="JAOB01000013">
    <property type="protein sequence ID" value="EUA68572.1"/>
    <property type="molecule type" value="Genomic_DNA"/>
</dbReference>
<feature type="domain" description="XdhC Rossmann" evidence="1">
    <location>
        <begin position="1"/>
        <end position="41"/>
    </location>
</feature>
<dbReference type="Pfam" id="PF13478">
    <property type="entry name" value="XdhC_C"/>
    <property type="match status" value="1"/>
</dbReference>
<dbReference type="Gene3D" id="3.40.50.720">
    <property type="entry name" value="NAD(P)-binding Rossmann-like Domain"/>
    <property type="match status" value="1"/>
</dbReference>
<dbReference type="InterPro" id="IPR027051">
    <property type="entry name" value="XdhC_Rossmann_dom"/>
</dbReference>
<reference evidence="2" key="1">
    <citation type="submission" date="2014-01" db="EMBL/GenBank/DDBJ databases">
        <authorList>
            <person name="Brown-Elliot B."/>
            <person name="Wallace R."/>
            <person name="Lenaerts A."/>
            <person name="Ordway D."/>
            <person name="DeGroote M.A."/>
            <person name="Parker T."/>
            <person name="Sizemore C."/>
            <person name="Tallon L.J."/>
            <person name="Sadzewicz L.K."/>
            <person name="Sengamalay N."/>
            <person name="Fraser C.M."/>
            <person name="Hine E."/>
            <person name="Shefchek K.A."/>
            <person name="Das S.P."/>
            <person name="Tettelin H."/>
        </authorList>
    </citation>
    <scope>NUCLEOTIDE SEQUENCE [LARGE SCALE GENOMIC DNA]</scope>
    <source>
        <strain evidence="2">4042</strain>
    </source>
</reference>
<comment type="caution">
    <text evidence="2">The sequence shown here is derived from an EMBL/GenBank/DDBJ whole genome shotgun (WGS) entry which is preliminary data.</text>
</comment>
<proteinExistence type="predicted"/>
<evidence type="ECO:0000313" key="2">
    <source>
        <dbReference type="EMBL" id="EUA68572.1"/>
    </source>
</evidence>
<organism evidence="2">
    <name type="scientific">Mycobacterium xenopi 4042</name>
    <dbReference type="NCBI Taxonomy" id="1299334"/>
    <lineage>
        <taxon>Bacteria</taxon>
        <taxon>Bacillati</taxon>
        <taxon>Actinomycetota</taxon>
        <taxon>Actinomycetes</taxon>
        <taxon>Mycobacteriales</taxon>
        <taxon>Mycobacteriaceae</taxon>
        <taxon>Mycobacterium</taxon>
    </lineage>
</organism>
<gene>
    <name evidence="2" type="ORF">I553_1760</name>
</gene>
<evidence type="ECO:0000259" key="1">
    <source>
        <dbReference type="Pfam" id="PF13478"/>
    </source>
</evidence>
<accession>X8DIU9</accession>
<name>X8DIU9_MYCXE</name>
<dbReference type="PATRIC" id="fig|1299334.3.peg.1249"/>
<protein>
    <submittedName>
        <fullName evidence="2">XdhC Rossmann domain protein</fullName>
    </submittedName>
</protein>